<dbReference type="Proteomes" id="UP000832073">
    <property type="component" value="Segment"/>
</dbReference>
<evidence type="ECO:0000313" key="2">
    <source>
        <dbReference type="Proteomes" id="UP000832073"/>
    </source>
</evidence>
<protein>
    <submittedName>
        <fullName evidence="1">Uncharacterized protein</fullName>
    </submittedName>
</protein>
<organism evidence="1 2">
    <name type="scientific">Stenotrophomonas phage vB_SmeS_BUCT700</name>
    <dbReference type="NCBI Taxonomy" id="2924895"/>
    <lineage>
        <taxon>Viruses</taxon>
        <taxon>Duplodnaviria</taxon>
        <taxon>Heunggongvirae</taxon>
        <taxon>Uroviricota</taxon>
        <taxon>Caudoviricetes</taxon>
        <taxon>Autographivirales</taxon>
        <taxon>Autonotataviridae</taxon>
        <taxon>Gujervirinae</taxon>
        <taxon>Smasvirus</taxon>
        <taxon>Smasvirus BUCT700</taxon>
    </lineage>
</organism>
<sequence>MSADCVATLSLADIEIVQGWWDATCLRMEEYGLGDDPEDIALANRLGLTTLPQDERL</sequence>
<accession>A0AAE9G6G8</accession>
<name>A0AAE9G6G8_9CAUD</name>
<evidence type="ECO:0000313" key="1">
    <source>
        <dbReference type="EMBL" id="UNY50176.1"/>
    </source>
</evidence>
<proteinExistence type="predicted"/>
<reference evidence="1" key="1">
    <citation type="submission" date="2022-02" db="EMBL/GenBank/DDBJ databases">
        <authorList>
            <person name="Pu M."/>
            <person name="Li Y."/>
            <person name="Han P."/>
            <person name="Fan H."/>
            <person name="Tong Y."/>
        </authorList>
    </citation>
    <scope>NUCLEOTIDE SEQUENCE</scope>
</reference>
<keyword evidence="2" id="KW-1185">Reference proteome</keyword>
<dbReference type="EMBL" id="OM735686">
    <property type="protein sequence ID" value="UNY50176.1"/>
    <property type="molecule type" value="Genomic_DNA"/>
</dbReference>